<dbReference type="GO" id="GO:0031418">
    <property type="term" value="F:L-ascorbic acid binding"/>
    <property type="evidence" value="ECO:0007669"/>
    <property type="project" value="InterPro"/>
</dbReference>
<name>A0A2T9ZGZ0_9FUNG</name>
<dbReference type="Gene3D" id="2.60.120.620">
    <property type="entry name" value="q2cbj1_9rhob like domain"/>
    <property type="match status" value="1"/>
</dbReference>
<dbReference type="OrthoDB" id="69177at2759"/>
<keyword evidence="4" id="KW-0560">Oxidoreductase</keyword>
<dbReference type="PANTHER" id="PTHR10869:SF236">
    <property type="entry name" value="PROLYL 4-HYDROXYLASE ALPHA SUBUNIT DOMAIN-CONTAINING PROTEIN"/>
    <property type="match status" value="1"/>
</dbReference>
<dbReference type="InterPro" id="IPR006620">
    <property type="entry name" value="Pro_4_hyd_alph"/>
</dbReference>
<comment type="cofactor">
    <cofactor evidence="1">
        <name>L-ascorbate</name>
        <dbReference type="ChEBI" id="CHEBI:38290"/>
    </cofactor>
</comment>
<keyword evidence="8" id="KW-1185">Reference proteome</keyword>
<keyword evidence="3" id="KW-0223">Dioxygenase</keyword>
<dbReference type="Proteomes" id="UP000245609">
    <property type="component" value="Unassembled WGS sequence"/>
</dbReference>
<evidence type="ECO:0000256" key="5">
    <source>
        <dbReference type="ARBA" id="ARBA00023004"/>
    </source>
</evidence>
<sequence length="292" mass="34033">MSSHLDTIEQRKFDWPDLYSYSNSLNSKDQKQKKKLVVEELLTNHIFVVRNFLTPELCSKFIDLIDLEISQNKEKYNVKPTFNPEYAYRDNARISVTDSQFATDFWHLTGLSKLLSTFRLPFEKPTKYPTGLLENIRLYRYAKGQRFGKHYDDFLYSKSGARTEFTLLIYLNEGSQLPKNEKLVPDTSTNKLPQLKESLKSKKKRSNSLKKSKKSLNEITKITYQDVDIELKSEPLVGGETVFYCSKPKFEISVKPETGMLLLHKHGHDCLLHEGKEVTSGYKYLFRSDLLF</sequence>
<dbReference type="GO" id="GO:0005783">
    <property type="term" value="C:endoplasmic reticulum"/>
    <property type="evidence" value="ECO:0007669"/>
    <property type="project" value="TreeGrafter"/>
</dbReference>
<accession>A0A2T9ZGZ0</accession>
<keyword evidence="2" id="KW-0479">Metal-binding</keyword>
<dbReference type="InterPro" id="IPR045054">
    <property type="entry name" value="P4HA-like"/>
</dbReference>
<organism evidence="7 8">
    <name type="scientific">Smittium megazygosporum</name>
    <dbReference type="NCBI Taxonomy" id="133381"/>
    <lineage>
        <taxon>Eukaryota</taxon>
        <taxon>Fungi</taxon>
        <taxon>Fungi incertae sedis</taxon>
        <taxon>Zoopagomycota</taxon>
        <taxon>Kickxellomycotina</taxon>
        <taxon>Harpellomycetes</taxon>
        <taxon>Harpellales</taxon>
        <taxon>Legeriomycetaceae</taxon>
        <taxon>Smittium</taxon>
    </lineage>
</organism>
<evidence type="ECO:0000256" key="3">
    <source>
        <dbReference type="ARBA" id="ARBA00022964"/>
    </source>
</evidence>
<protein>
    <recommendedName>
        <fullName evidence="6">Prolyl 4-hydroxylase alpha subunit domain-containing protein</fullName>
    </recommendedName>
</protein>
<dbReference type="PANTHER" id="PTHR10869">
    <property type="entry name" value="PROLYL 4-HYDROXYLASE ALPHA SUBUNIT"/>
    <property type="match status" value="1"/>
</dbReference>
<dbReference type="EMBL" id="MBFS01000184">
    <property type="protein sequence ID" value="PVV03863.1"/>
    <property type="molecule type" value="Genomic_DNA"/>
</dbReference>
<keyword evidence="5" id="KW-0408">Iron</keyword>
<dbReference type="GO" id="GO:0005506">
    <property type="term" value="F:iron ion binding"/>
    <property type="evidence" value="ECO:0007669"/>
    <property type="project" value="InterPro"/>
</dbReference>
<dbReference type="SMART" id="SM00702">
    <property type="entry name" value="P4Hc"/>
    <property type="match status" value="1"/>
</dbReference>
<feature type="domain" description="Prolyl 4-hydroxylase alpha subunit" evidence="6">
    <location>
        <begin position="44"/>
        <end position="291"/>
    </location>
</feature>
<dbReference type="AlphaFoldDB" id="A0A2T9ZGZ0"/>
<evidence type="ECO:0000313" key="8">
    <source>
        <dbReference type="Proteomes" id="UP000245609"/>
    </source>
</evidence>
<evidence type="ECO:0000256" key="1">
    <source>
        <dbReference type="ARBA" id="ARBA00001961"/>
    </source>
</evidence>
<gene>
    <name evidence="7" type="ORF">BB560_001635</name>
</gene>
<evidence type="ECO:0000259" key="6">
    <source>
        <dbReference type="SMART" id="SM00702"/>
    </source>
</evidence>
<comment type="caution">
    <text evidence="7">The sequence shown here is derived from an EMBL/GenBank/DDBJ whole genome shotgun (WGS) entry which is preliminary data.</text>
</comment>
<proteinExistence type="predicted"/>
<evidence type="ECO:0000313" key="7">
    <source>
        <dbReference type="EMBL" id="PVV03863.1"/>
    </source>
</evidence>
<reference evidence="7 8" key="1">
    <citation type="journal article" date="2018" name="MBio">
        <title>Comparative Genomics Reveals the Core Gene Toolbox for the Fungus-Insect Symbiosis.</title>
        <authorList>
            <person name="Wang Y."/>
            <person name="Stata M."/>
            <person name="Wang W."/>
            <person name="Stajich J.E."/>
            <person name="White M.M."/>
            <person name="Moncalvo J.M."/>
        </authorList>
    </citation>
    <scope>NUCLEOTIDE SEQUENCE [LARGE SCALE GENOMIC DNA]</scope>
    <source>
        <strain evidence="7 8">SC-DP-2</strain>
    </source>
</reference>
<evidence type="ECO:0000256" key="4">
    <source>
        <dbReference type="ARBA" id="ARBA00023002"/>
    </source>
</evidence>
<evidence type="ECO:0000256" key="2">
    <source>
        <dbReference type="ARBA" id="ARBA00022723"/>
    </source>
</evidence>
<dbReference type="GO" id="GO:0004656">
    <property type="term" value="F:procollagen-proline 4-dioxygenase activity"/>
    <property type="evidence" value="ECO:0007669"/>
    <property type="project" value="TreeGrafter"/>
</dbReference>